<dbReference type="PANTHER" id="PTHR13561">
    <property type="entry name" value="DNA REPLICATION REGULATOR DPB11-RELATED"/>
    <property type="match status" value="1"/>
</dbReference>
<dbReference type="PROSITE" id="PS50172">
    <property type="entry name" value="BRCT"/>
    <property type="match status" value="4"/>
</dbReference>
<dbReference type="Pfam" id="PF12738">
    <property type="entry name" value="PTCB-BRCT"/>
    <property type="match status" value="3"/>
</dbReference>
<comment type="caution">
    <text evidence="4">The sequence shown here is derived from an EMBL/GenBank/DDBJ whole genome shotgun (WGS) entry which is preliminary data.</text>
</comment>
<feature type="compositionally biased region" description="Polar residues" evidence="2">
    <location>
        <begin position="242"/>
        <end position="255"/>
    </location>
</feature>
<dbReference type="STRING" id="329885.A0A4U0V2X5"/>
<keyword evidence="1" id="KW-0677">Repeat</keyword>
<feature type="compositionally biased region" description="Polar residues" evidence="2">
    <location>
        <begin position="518"/>
        <end position="527"/>
    </location>
</feature>
<feature type="region of interest" description="Disordered" evidence="2">
    <location>
        <begin position="218"/>
        <end position="255"/>
    </location>
</feature>
<evidence type="ECO:0000313" key="5">
    <source>
        <dbReference type="Proteomes" id="UP000310066"/>
    </source>
</evidence>
<proteinExistence type="predicted"/>
<dbReference type="PANTHER" id="PTHR13561:SF20">
    <property type="entry name" value="DNA TOPOISOMERASE 2-BINDING PROTEIN 1"/>
    <property type="match status" value="1"/>
</dbReference>
<dbReference type="GO" id="GO:0033314">
    <property type="term" value="P:mitotic DNA replication checkpoint signaling"/>
    <property type="evidence" value="ECO:0007669"/>
    <property type="project" value="TreeGrafter"/>
</dbReference>
<feature type="domain" description="BRCT" evidence="3">
    <location>
        <begin position="417"/>
        <end position="502"/>
    </location>
</feature>
<feature type="compositionally biased region" description="Polar residues" evidence="2">
    <location>
        <begin position="713"/>
        <end position="733"/>
    </location>
</feature>
<evidence type="ECO:0000256" key="1">
    <source>
        <dbReference type="ARBA" id="ARBA00022737"/>
    </source>
</evidence>
<dbReference type="InterPro" id="IPR059215">
    <property type="entry name" value="BRCT2_TopBP1-like"/>
</dbReference>
<gene>
    <name evidence="4" type="ORF">B0A54_07183</name>
</gene>
<dbReference type="EMBL" id="NAJP01000024">
    <property type="protein sequence ID" value="TKA42096.1"/>
    <property type="molecule type" value="Genomic_DNA"/>
</dbReference>
<dbReference type="Proteomes" id="UP000310066">
    <property type="component" value="Unassembled WGS sequence"/>
</dbReference>
<dbReference type="SMART" id="SM00292">
    <property type="entry name" value="BRCT"/>
    <property type="match status" value="4"/>
</dbReference>
<dbReference type="CDD" id="cd17731">
    <property type="entry name" value="BRCT_TopBP1_rpt2_like"/>
    <property type="match status" value="1"/>
</dbReference>
<feature type="domain" description="BRCT" evidence="3">
    <location>
        <begin position="16"/>
        <end position="85"/>
    </location>
</feature>
<evidence type="ECO:0000313" key="4">
    <source>
        <dbReference type="EMBL" id="TKA42096.1"/>
    </source>
</evidence>
<dbReference type="AlphaFoldDB" id="A0A4U0V2X5"/>
<dbReference type="InterPro" id="IPR036420">
    <property type="entry name" value="BRCT_dom_sf"/>
</dbReference>
<feature type="domain" description="BRCT" evidence="3">
    <location>
        <begin position="107"/>
        <end position="196"/>
    </location>
</feature>
<feature type="domain" description="BRCT" evidence="3">
    <location>
        <begin position="305"/>
        <end position="405"/>
    </location>
</feature>
<dbReference type="CDD" id="cd18433">
    <property type="entry name" value="BRCT_Rad4_rpt3"/>
    <property type="match status" value="1"/>
</dbReference>
<accession>A0A4U0V2X5</accession>
<organism evidence="4 5">
    <name type="scientific">Friedmanniomyces endolithicus</name>
    <dbReference type="NCBI Taxonomy" id="329885"/>
    <lineage>
        <taxon>Eukaryota</taxon>
        <taxon>Fungi</taxon>
        <taxon>Dikarya</taxon>
        <taxon>Ascomycota</taxon>
        <taxon>Pezizomycotina</taxon>
        <taxon>Dothideomycetes</taxon>
        <taxon>Dothideomycetidae</taxon>
        <taxon>Mycosphaerellales</taxon>
        <taxon>Teratosphaeriaceae</taxon>
        <taxon>Friedmanniomyces</taxon>
    </lineage>
</organism>
<dbReference type="InterPro" id="IPR001357">
    <property type="entry name" value="BRCT_dom"/>
</dbReference>
<sequence>MAQHTSHHRTWELRQIRGFRFLFEHGCALSQDLTLPDVASRMGATFRLDLTTDVTHLIVGSITTPKYRYVAKSRPDIKVVSIDWLEAVRQAYMEGDDVDVVELEEKHKLGVFHGLQICVTGFDNLEKRTFLSEAVVRQGAEYHGDLTKAVTHLIAAAPTGAKYTHAKAWKIHIVSWKWFKDSLERGMSLEESLYDPMLPEEEQGQGAIATVEAKISLGKRTRDGESQATSDTRSRKLRRTASTRLHGQSQDMWQDLSTRDDASEALVTNQWKEEIAPTYAPQRRKSVEKVQVRQSGASFAEPTPVPDGVFGGCFVLVHGFPRDRASRLQLFLEPQGATIVKTVNQLEVSSRNLAFRAGYLLVPHALDGSHMEPPDVPEGTKTVTEWWVERCIHTKKLIDPANDVLSRPLWHAKIADFAGLSVCTTGFAGVDFRQTAEAIRLMGADYVEKLVPSVAVLVSGSEMVKEEKAYYAAKHRIGVVTAEWLWECLRLRRKLEYAGFAVKLPAFKAKENIEEQSDANSTSSGARQTKFRGPVKQPDGAPKRLSNTRHRPATPSLSLQAAVSAPARPRRNPGPFIHEDEADTPSVADEPSLDVVTLPKPEPIRSQPLQEIEPNASPRMHGQTDGNTDDTTDMKASKPSPSSPPKSLALPPSLNRHPSISAPGSQAPPPPRPPQDLNAAIAALLHHQTASRSTKPHDPAPPLLTRKTRPLGRSTSGISGTRPLSASAPSDNPSLPLEITGSAADGFTNFSAKEAASLPPCTQLGYETADAEAHRSLMEKQMRVCLVDESCGVRVASVGVVKDSFVGGGEGVGNRVRGRNQTKLS</sequence>
<dbReference type="SUPFAM" id="SSF52113">
    <property type="entry name" value="BRCT domain"/>
    <property type="match status" value="4"/>
</dbReference>
<feature type="compositionally biased region" description="Low complexity" evidence="2">
    <location>
        <begin position="637"/>
        <end position="665"/>
    </location>
</feature>
<dbReference type="GO" id="GO:0006270">
    <property type="term" value="P:DNA replication initiation"/>
    <property type="evidence" value="ECO:0007669"/>
    <property type="project" value="TreeGrafter"/>
</dbReference>
<evidence type="ECO:0000259" key="3">
    <source>
        <dbReference type="PROSITE" id="PS50172"/>
    </source>
</evidence>
<dbReference type="Gene3D" id="3.40.50.10190">
    <property type="entry name" value="BRCT domain"/>
    <property type="match status" value="4"/>
</dbReference>
<dbReference type="OrthoDB" id="251770at2759"/>
<name>A0A4U0V2X5_9PEZI</name>
<dbReference type="GO" id="GO:0007095">
    <property type="term" value="P:mitotic G2 DNA damage checkpoint signaling"/>
    <property type="evidence" value="ECO:0007669"/>
    <property type="project" value="TreeGrafter"/>
</dbReference>
<reference evidence="4 5" key="1">
    <citation type="submission" date="2017-03" db="EMBL/GenBank/DDBJ databases">
        <title>Genomes of endolithic fungi from Antarctica.</title>
        <authorList>
            <person name="Coleine C."/>
            <person name="Masonjones S."/>
            <person name="Stajich J.E."/>
        </authorList>
    </citation>
    <scope>NUCLEOTIDE SEQUENCE [LARGE SCALE GENOMIC DNA]</scope>
    <source>
        <strain evidence="4 5">CCFEE 5311</strain>
    </source>
</reference>
<protein>
    <recommendedName>
        <fullName evidence="3">BRCT domain-containing protein</fullName>
    </recommendedName>
</protein>
<feature type="region of interest" description="Disordered" evidence="2">
    <location>
        <begin position="513"/>
        <end position="740"/>
    </location>
</feature>
<evidence type="ECO:0000256" key="2">
    <source>
        <dbReference type="SAM" id="MobiDB-lite"/>
    </source>
</evidence>